<dbReference type="STRING" id="1458461.BN1012_Phect1307"/>
<proteinExistence type="inferred from homology"/>
<dbReference type="InterPro" id="IPR011961">
    <property type="entry name" value="RimM"/>
</dbReference>
<comment type="function">
    <text evidence="5">An accessory protein needed during the final step in the assembly of 30S ribosomal subunit, possibly for assembly of the head region. Essential for efficient processing of 16S rRNA. May be needed both before and after RbfA during the maturation of 16S rRNA. It has affinity for free ribosomal 30S subunits but not for 70S ribosomes.</text>
</comment>
<gene>
    <name evidence="5" type="primary">rimM</name>
    <name evidence="8" type="ORF">BN1012_Phect1307</name>
</gene>
<feature type="domain" description="Ribosome maturation factor RimM PRC barrel" evidence="7">
    <location>
        <begin position="114"/>
        <end position="185"/>
    </location>
</feature>
<keyword evidence="3 5" id="KW-0698">rRNA processing</keyword>
<comment type="similarity">
    <text evidence="5">Belongs to the RimM family.</text>
</comment>
<keyword evidence="1 5" id="KW-0963">Cytoplasm</keyword>
<feature type="domain" description="RimM N-terminal" evidence="6">
    <location>
        <begin position="15"/>
        <end position="92"/>
    </location>
</feature>
<dbReference type="GO" id="GO:0006364">
    <property type="term" value="P:rRNA processing"/>
    <property type="evidence" value="ECO:0007669"/>
    <property type="project" value="UniProtKB-UniRule"/>
</dbReference>
<evidence type="ECO:0000259" key="6">
    <source>
        <dbReference type="Pfam" id="PF01782"/>
    </source>
</evidence>
<comment type="subunit">
    <text evidence="5">Binds ribosomal protein uS19.</text>
</comment>
<dbReference type="GO" id="GO:0043022">
    <property type="term" value="F:ribosome binding"/>
    <property type="evidence" value="ECO:0007669"/>
    <property type="project" value="InterPro"/>
</dbReference>
<evidence type="ECO:0000256" key="5">
    <source>
        <dbReference type="HAMAP-Rule" id="MF_00014"/>
    </source>
</evidence>
<dbReference type="SUPFAM" id="SSF50346">
    <property type="entry name" value="PRC-barrel domain"/>
    <property type="match status" value="1"/>
</dbReference>
<dbReference type="GO" id="GO:0005737">
    <property type="term" value="C:cytoplasm"/>
    <property type="evidence" value="ECO:0007669"/>
    <property type="project" value="UniProtKB-SubCell"/>
</dbReference>
<dbReference type="PANTHER" id="PTHR33692">
    <property type="entry name" value="RIBOSOME MATURATION FACTOR RIMM"/>
    <property type="match status" value="1"/>
</dbReference>
<evidence type="ECO:0000256" key="4">
    <source>
        <dbReference type="ARBA" id="ARBA00023186"/>
    </source>
</evidence>
<dbReference type="Gene3D" id="2.30.30.240">
    <property type="entry name" value="PRC-barrel domain"/>
    <property type="match status" value="1"/>
</dbReference>
<dbReference type="RefSeq" id="WP_043950151.1">
    <property type="nucleotide sequence ID" value="NZ_HG966617.1"/>
</dbReference>
<dbReference type="Pfam" id="PF01782">
    <property type="entry name" value="RimM"/>
    <property type="match status" value="1"/>
</dbReference>
<dbReference type="Proteomes" id="UP000032160">
    <property type="component" value="Chromosome I"/>
</dbReference>
<keyword evidence="9" id="KW-1185">Reference proteome</keyword>
<dbReference type="PATRIC" id="fig|1458461.3.peg.1306"/>
<name>X5MMT7_9HYPH</name>
<dbReference type="GO" id="GO:0042274">
    <property type="term" value="P:ribosomal small subunit biogenesis"/>
    <property type="evidence" value="ECO:0007669"/>
    <property type="project" value="UniProtKB-UniRule"/>
</dbReference>
<dbReference type="HAMAP" id="MF_00014">
    <property type="entry name" value="Ribosome_mat_RimM"/>
    <property type="match status" value="1"/>
</dbReference>
<evidence type="ECO:0000256" key="2">
    <source>
        <dbReference type="ARBA" id="ARBA00022517"/>
    </source>
</evidence>
<evidence type="ECO:0000259" key="7">
    <source>
        <dbReference type="Pfam" id="PF24986"/>
    </source>
</evidence>
<dbReference type="InterPro" id="IPR009000">
    <property type="entry name" value="Transl_B-barrel_sf"/>
</dbReference>
<dbReference type="InterPro" id="IPR011033">
    <property type="entry name" value="PRC_barrel-like_sf"/>
</dbReference>
<keyword evidence="2 5" id="KW-0690">Ribosome biogenesis</keyword>
<evidence type="ECO:0000313" key="9">
    <source>
        <dbReference type="Proteomes" id="UP000032160"/>
    </source>
</evidence>
<dbReference type="Gene3D" id="2.40.30.60">
    <property type="entry name" value="RimM"/>
    <property type="match status" value="1"/>
</dbReference>
<dbReference type="NCBIfam" id="TIGR02273">
    <property type="entry name" value="16S_RimM"/>
    <property type="match status" value="1"/>
</dbReference>
<dbReference type="EMBL" id="HG966617">
    <property type="protein sequence ID" value="CDO59521.1"/>
    <property type="molecule type" value="Genomic_DNA"/>
</dbReference>
<evidence type="ECO:0000256" key="1">
    <source>
        <dbReference type="ARBA" id="ARBA00022490"/>
    </source>
</evidence>
<organism evidence="8 9">
    <name type="scientific">Candidatus Phaeomarinibacter ectocarpi</name>
    <dbReference type="NCBI Taxonomy" id="1458461"/>
    <lineage>
        <taxon>Bacteria</taxon>
        <taxon>Pseudomonadati</taxon>
        <taxon>Pseudomonadota</taxon>
        <taxon>Alphaproteobacteria</taxon>
        <taxon>Hyphomicrobiales</taxon>
        <taxon>Parvibaculaceae</taxon>
        <taxon>Candidatus Phaeomarinibacter</taxon>
    </lineage>
</organism>
<protein>
    <recommendedName>
        <fullName evidence="5">Ribosome maturation factor RimM</fullName>
    </recommendedName>
</protein>
<dbReference type="PANTHER" id="PTHR33692:SF1">
    <property type="entry name" value="RIBOSOME MATURATION FACTOR RIMM"/>
    <property type="match status" value="1"/>
</dbReference>
<keyword evidence="4 5" id="KW-0143">Chaperone</keyword>
<reference evidence="8 9" key="1">
    <citation type="journal article" date="2014" name="Front. Genet.">
        <title>Genome and metabolic network of "Candidatus Phaeomarinobacter ectocarpi" Ec32, a new candidate genus of Alphaproteobacteria frequently associated with brown algae.</title>
        <authorList>
            <person name="Dittami S.M."/>
            <person name="Barbeyron T."/>
            <person name="Boyen C."/>
            <person name="Cambefort J."/>
            <person name="Collet G."/>
            <person name="Delage L."/>
            <person name="Gobet A."/>
            <person name="Groisillier A."/>
            <person name="Leblanc C."/>
            <person name="Michel G."/>
            <person name="Scornet D."/>
            <person name="Siegel A."/>
            <person name="Tapia J.E."/>
            <person name="Tonon T."/>
        </authorList>
    </citation>
    <scope>NUCLEOTIDE SEQUENCE [LARGE SCALE GENOMIC DNA]</scope>
    <source>
        <strain evidence="8 9">Ec32</strain>
    </source>
</reference>
<comment type="domain">
    <text evidence="5">The PRC barrel domain binds ribosomal protein uS19.</text>
</comment>
<dbReference type="InterPro" id="IPR002676">
    <property type="entry name" value="RimM_N"/>
</dbReference>
<dbReference type="SUPFAM" id="SSF50447">
    <property type="entry name" value="Translation proteins"/>
    <property type="match status" value="1"/>
</dbReference>
<dbReference type="InterPro" id="IPR056792">
    <property type="entry name" value="PRC_RimM"/>
</dbReference>
<sequence>MAGGSDGVLPTDVLLGAVSGAHGVRGDVRLKTFTEDPAAIGDYGPVHTEDGRVFTLKVTKPVKGGMAAKLDGVTDRDQAEALKGTRLYVSREALGHPSDGLGADDDGDEAYFHADLVDCVLVSEQNEEIGRVTAVHDFGAGDLLDVLRSDAEGAGKTVLVPFTRAVCPEVDIAARRIVCVPPVGLLDEAEPLEEELGEGESRD</sequence>
<dbReference type="AlphaFoldDB" id="X5MMT7"/>
<evidence type="ECO:0000256" key="3">
    <source>
        <dbReference type="ARBA" id="ARBA00022552"/>
    </source>
</evidence>
<dbReference type="KEGG" id="pect:BN1012_Phect1307"/>
<comment type="subcellular location">
    <subcellularLocation>
        <location evidence="5">Cytoplasm</location>
    </subcellularLocation>
</comment>
<evidence type="ECO:0000313" key="8">
    <source>
        <dbReference type="EMBL" id="CDO59521.1"/>
    </source>
</evidence>
<dbReference type="InterPro" id="IPR036976">
    <property type="entry name" value="RimM_N_sf"/>
</dbReference>
<dbReference type="HOGENOM" id="CLU_077636_0_1_5"/>
<dbReference type="Pfam" id="PF24986">
    <property type="entry name" value="PRC_RimM"/>
    <property type="match status" value="1"/>
</dbReference>
<accession>X5MMT7</accession>
<dbReference type="GO" id="GO:0005840">
    <property type="term" value="C:ribosome"/>
    <property type="evidence" value="ECO:0007669"/>
    <property type="project" value="InterPro"/>
</dbReference>